<dbReference type="AlphaFoldDB" id="V4S3E2"/>
<dbReference type="Proteomes" id="UP000030687">
    <property type="component" value="Unassembled WGS sequence"/>
</dbReference>
<evidence type="ECO:0000313" key="1">
    <source>
        <dbReference type="EMBL" id="ESR41898.1"/>
    </source>
</evidence>
<dbReference type="Gramene" id="ESR41898">
    <property type="protein sequence ID" value="ESR41898"/>
    <property type="gene ID" value="CICLE_v10013281mg"/>
</dbReference>
<evidence type="ECO:0000313" key="2">
    <source>
        <dbReference type="Proteomes" id="UP000030687"/>
    </source>
</evidence>
<proteinExistence type="predicted"/>
<gene>
    <name evidence="1" type="ORF">CICLE_v10013281mg</name>
</gene>
<protein>
    <submittedName>
        <fullName evidence="1">Uncharacterized protein</fullName>
    </submittedName>
</protein>
<dbReference type="KEGG" id="cic:CICLE_v10013281mg"/>
<organism evidence="1 2">
    <name type="scientific">Citrus clementina</name>
    <name type="common">Clementine</name>
    <name type="synonym">Citrus deliciosa x Citrus sinensis</name>
    <dbReference type="NCBI Taxonomy" id="85681"/>
    <lineage>
        <taxon>Eukaryota</taxon>
        <taxon>Viridiplantae</taxon>
        <taxon>Streptophyta</taxon>
        <taxon>Embryophyta</taxon>
        <taxon>Tracheophyta</taxon>
        <taxon>Spermatophyta</taxon>
        <taxon>Magnoliopsida</taxon>
        <taxon>eudicotyledons</taxon>
        <taxon>Gunneridae</taxon>
        <taxon>Pentapetalae</taxon>
        <taxon>rosids</taxon>
        <taxon>malvids</taxon>
        <taxon>Sapindales</taxon>
        <taxon>Rutaceae</taxon>
        <taxon>Aurantioideae</taxon>
        <taxon>Citrus</taxon>
    </lineage>
</organism>
<dbReference type="InParanoid" id="V4S3E2"/>
<keyword evidence="2" id="KW-1185">Reference proteome</keyword>
<dbReference type="EMBL" id="KI536861">
    <property type="protein sequence ID" value="ESR41898.1"/>
    <property type="molecule type" value="Genomic_DNA"/>
</dbReference>
<name>V4S3E2_CITCL</name>
<accession>V4S3E2</accession>
<sequence>MFWNQALLCSGTTVKYEFSSLFTQGVKPTTLISTTANYKRNQGKSFGGFNLLLKDPHMVIRVDFPDQLL</sequence>
<reference evidence="1 2" key="1">
    <citation type="submission" date="2013-10" db="EMBL/GenBank/DDBJ databases">
        <authorList>
            <consortium name="International Citrus Genome Consortium"/>
            <person name="Jenkins J."/>
            <person name="Schmutz J."/>
            <person name="Prochnik S."/>
            <person name="Rokhsar D."/>
            <person name="Gmitter F."/>
            <person name="Ollitrault P."/>
            <person name="Machado M."/>
            <person name="Talon M."/>
            <person name="Wincker P."/>
            <person name="Jaillon O."/>
            <person name="Morgante M."/>
        </authorList>
    </citation>
    <scope>NUCLEOTIDE SEQUENCE</scope>
    <source>
        <strain evidence="2">cv. Clemenules</strain>
    </source>
</reference>